<evidence type="ECO:0000313" key="2">
    <source>
        <dbReference type="EMBL" id="HIY66441.1"/>
    </source>
</evidence>
<sequence>MIRTFLHLDVKPGQRDALISWYKESRALERAVAEAGCLSTELYPDADNDDRLLVTALWESPADYDRWVANPWRRSSTDEINRFLAEGFTPASKGSVVQSIHHATQVR</sequence>
<protein>
    <submittedName>
        <fullName evidence="2">Antibiotic biosynthesis monooxygenase</fullName>
    </submittedName>
</protein>
<dbReference type="SUPFAM" id="SSF54909">
    <property type="entry name" value="Dimeric alpha+beta barrel"/>
    <property type="match status" value="1"/>
</dbReference>
<accession>A0A9D1YVY5</accession>
<name>A0A9D1YVY5_9MICO</name>
<dbReference type="InterPro" id="IPR011008">
    <property type="entry name" value="Dimeric_a/b-barrel"/>
</dbReference>
<comment type="caution">
    <text evidence="2">The sequence shown here is derived from an EMBL/GenBank/DDBJ whole genome shotgun (WGS) entry which is preliminary data.</text>
</comment>
<proteinExistence type="predicted"/>
<dbReference type="InterPro" id="IPR007138">
    <property type="entry name" value="ABM_dom"/>
</dbReference>
<keyword evidence="2" id="KW-0560">Oxidoreductase</keyword>
<dbReference type="Proteomes" id="UP000824005">
    <property type="component" value="Unassembled WGS sequence"/>
</dbReference>
<dbReference type="Gene3D" id="3.30.70.100">
    <property type="match status" value="1"/>
</dbReference>
<keyword evidence="2" id="KW-0503">Monooxygenase</keyword>
<dbReference type="AlphaFoldDB" id="A0A9D1YVY5"/>
<gene>
    <name evidence="2" type="ORF">H9830_09220</name>
</gene>
<evidence type="ECO:0000313" key="3">
    <source>
        <dbReference type="Proteomes" id="UP000824005"/>
    </source>
</evidence>
<evidence type="ECO:0000259" key="1">
    <source>
        <dbReference type="PROSITE" id="PS51725"/>
    </source>
</evidence>
<feature type="domain" description="ABM" evidence="1">
    <location>
        <begin position="2"/>
        <end position="97"/>
    </location>
</feature>
<reference evidence="2" key="2">
    <citation type="submission" date="2021-04" db="EMBL/GenBank/DDBJ databases">
        <authorList>
            <person name="Gilroy R."/>
        </authorList>
    </citation>
    <scope>NUCLEOTIDE SEQUENCE</scope>
    <source>
        <strain evidence="2">ChiGjej1B1-98</strain>
    </source>
</reference>
<dbReference type="Pfam" id="PF03992">
    <property type="entry name" value="ABM"/>
    <property type="match status" value="1"/>
</dbReference>
<dbReference type="EMBL" id="DXDC01000280">
    <property type="protein sequence ID" value="HIY66441.1"/>
    <property type="molecule type" value="Genomic_DNA"/>
</dbReference>
<organism evidence="2 3">
    <name type="scientific">Candidatus Agrococcus pullicola</name>
    <dbReference type="NCBI Taxonomy" id="2838429"/>
    <lineage>
        <taxon>Bacteria</taxon>
        <taxon>Bacillati</taxon>
        <taxon>Actinomycetota</taxon>
        <taxon>Actinomycetes</taxon>
        <taxon>Micrococcales</taxon>
        <taxon>Microbacteriaceae</taxon>
        <taxon>Agrococcus</taxon>
    </lineage>
</organism>
<dbReference type="GO" id="GO:0004497">
    <property type="term" value="F:monooxygenase activity"/>
    <property type="evidence" value="ECO:0007669"/>
    <property type="project" value="UniProtKB-KW"/>
</dbReference>
<reference evidence="2" key="1">
    <citation type="journal article" date="2021" name="PeerJ">
        <title>Extensive microbial diversity within the chicken gut microbiome revealed by metagenomics and culture.</title>
        <authorList>
            <person name="Gilroy R."/>
            <person name="Ravi A."/>
            <person name="Getino M."/>
            <person name="Pursley I."/>
            <person name="Horton D.L."/>
            <person name="Alikhan N.F."/>
            <person name="Baker D."/>
            <person name="Gharbi K."/>
            <person name="Hall N."/>
            <person name="Watson M."/>
            <person name="Adriaenssens E.M."/>
            <person name="Foster-Nyarko E."/>
            <person name="Jarju S."/>
            <person name="Secka A."/>
            <person name="Antonio M."/>
            <person name="Oren A."/>
            <person name="Chaudhuri R.R."/>
            <person name="La Ragione R."/>
            <person name="Hildebrand F."/>
            <person name="Pallen M.J."/>
        </authorList>
    </citation>
    <scope>NUCLEOTIDE SEQUENCE</scope>
    <source>
        <strain evidence="2">ChiGjej1B1-98</strain>
    </source>
</reference>
<dbReference type="PROSITE" id="PS51725">
    <property type="entry name" value="ABM"/>
    <property type="match status" value="1"/>
</dbReference>